<keyword evidence="3" id="KW-1185">Reference proteome</keyword>
<name>A0A5B7HZ74_PORTR</name>
<accession>A0A5B7HZ74</accession>
<comment type="caution">
    <text evidence="2">The sequence shown here is derived from an EMBL/GenBank/DDBJ whole genome shotgun (WGS) entry which is preliminary data.</text>
</comment>
<gene>
    <name evidence="2" type="ORF">E2C01_071127</name>
</gene>
<reference evidence="2 3" key="1">
    <citation type="submission" date="2019-05" db="EMBL/GenBank/DDBJ databases">
        <title>Another draft genome of Portunus trituberculatus and its Hox gene families provides insights of decapod evolution.</title>
        <authorList>
            <person name="Jeong J.-H."/>
            <person name="Song I."/>
            <person name="Kim S."/>
            <person name="Choi T."/>
            <person name="Kim D."/>
            <person name="Ryu S."/>
            <person name="Kim W."/>
        </authorList>
    </citation>
    <scope>NUCLEOTIDE SEQUENCE [LARGE SCALE GENOMIC DNA]</scope>
    <source>
        <tissue evidence="2">Muscle</tissue>
    </source>
</reference>
<dbReference type="EMBL" id="VSRR010043998">
    <property type="protein sequence ID" value="MPC76702.1"/>
    <property type="molecule type" value="Genomic_DNA"/>
</dbReference>
<dbReference type="Proteomes" id="UP000324222">
    <property type="component" value="Unassembled WGS sequence"/>
</dbReference>
<protein>
    <submittedName>
        <fullName evidence="2">Uncharacterized protein</fullName>
    </submittedName>
</protein>
<evidence type="ECO:0000256" key="1">
    <source>
        <dbReference type="SAM" id="SignalP"/>
    </source>
</evidence>
<evidence type="ECO:0000313" key="3">
    <source>
        <dbReference type="Proteomes" id="UP000324222"/>
    </source>
</evidence>
<keyword evidence="1" id="KW-0732">Signal</keyword>
<organism evidence="2 3">
    <name type="scientific">Portunus trituberculatus</name>
    <name type="common">Swimming crab</name>
    <name type="synonym">Neptunus trituberculatus</name>
    <dbReference type="NCBI Taxonomy" id="210409"/>
    <lineage>
        <taxon>Eukaryota</taxon>
        <taxon>Metazoa</taxon>
        <taxon>Ecdysozoa</taxon>
        <taxon>Arthropoda</taxon>
        <taxon>Crustacea</taxon>
        <taxon>Multicrustacea</taxon>
        <taxon>Malacostraca</taxon>
        <taxon>Eumalacostraca</taxon>
        <taxon>Eucarida</taxon>
        <taxon>Decapoda</taxon>
        <taxon>Pleocyemata</taxon>
        <taxon>Brachyura</taxon>
        <taxon>Eubrachyura</taxon>
        <taxon>Portunoidea</taxon>
        <taxon>Portunidae</taxon>
        <taxon>Portuninae</taxon>
        <taxon>Portunus</taxon>
    </lineage>
</organism>
<dbReference type="AlphaFoldDB" id="A0A5B7HZ74"/>
<evidence type="ECO:0000313" key="2">
    <source>
        <dbReference type="EMBL" id="MPC76702.1"/>
    </source>
</evidence>
<proteinExistence type="predicted"/>
<feature type="chain" id="PRO_5023054674" evidence="1">
    <location>
        <begin position="25"/>
        <end position="161"/>
    </location>
</feature>
<sequence length="161" mass="18088">MIHLSHKHLIHLSTFLIEITTISSFSSTHPYKYSTPPCLSTFLHKDNNPLLPQTPHPSFHIPYQDHYHLFHMLPSLLSPFHVSPLSSNSPTSTSSTSPHSLSKSLPPLPLYPVFPLSSTKIIIHLSHFTTFLIQITTTSTPSSLQHQLATLDIRGKVRQGR</sequence>
<feature type="signal peptide" evidence="1">
    <location>
        <begin position="1"/>
        <end position="24"/>
    </location>
</feature>